<keyword evidence="2" id="KW-1185">Reference proteome</keyword>
<accession>A0A923NL13</accession>
<dbReference type="EMBL" id="JACRYT010000025">
    <property type="protein sequence ID" value="MBC6681076.1"/>
    <property type="molecule type" value="Genomic_DNA"/>
</dbReference>
<evidence type="ECO:0000313" key="2">
    <source>
        <dbReference type="Proteomes" id="UP000602647"/>
    </source>
</evidence>
<dbReference type="RefSeq" id="WP_187304174.1">
    <property type="nucleotide sequence ID" value="NZ_JACRYT010000025.1"/>
</dbReference>
<sequence>MAFAEGFPSVHLSDQNQQAFSISNRRFAAFEIVECQKGRLQPGTRVFSNFPLKRRRAGVVKSALFETAFLETF</sequence>
<name>A0A923NL13_9FIRM</name>
<dbReference type="AlphaFoldDB" id="A0A923NL13"/>
<comment type="caution">
    <text evidence="1">The sequence shown here is derived from an EMBL/GenBank/DDBJ whole genome shotgun (WGS) entry which is preliminary data.</text>
</comment>
<dbReference type="Proteomes" id="UP000602647">
    <property type="component" value="Unassembled WGS sequence"/>
</dbReference>
<organism evidence="1 2">
    <name type="scientific">Zhenpiania hominis</name>
    <dbReference type="NCBI Taxonomy" id="2763644"/>
    <lineage>
        <taxon>Bacteria</taxon>
        <taxon>Bacillati</taxon>
        <taxon>Bacillota</taxon>
        <taxon>Clostridia</taxon>
        <taxon>Peptostreptococcales</taxon>
        <taxon>Anaerovoracaceae</taxon>
        <taxon>Zhenpiania</taxon>
    </lineage>
</organism>
<evidence type="ECO:0000313" key="1">
    <source>
        <dbReference type="EMBL" id="MBC6681076.1"/>
    </source>
</evidence>
<gene>
    <name evidence="1" type="ORF">H9L42_14735</name>
</gene>
<protein>
    <submittedName>
        <fullName evidence="1">Uncharacterized protein</fullName>
    </submittedName>
</protein>
<reference evidence="1" key="1">
    <citation type="submission" date="2020-08" db="EMBL/GenBank/DDBJ databases">
        <title>Genome public.</title>
        <authorList>
            <person name="Liu C."/>
            <person name="Sun Q."/>
        </authorList>
    </citation>
    <scope>NUCLEOTIDE SEQUENCE</scope>
    <source>
        <strain evidence="1">BX12</strain>
    </source>
</reference>
<proteinExistence type="predicted"/>